<evidence type="ECO:0000313" key="2">
    <source>
        <dbReference type="Proteomes" id="UP001607303"/>
    </source>
</evidence>
<dbReference type="EMBL" id="JAYRBN010000013">
    <property type="protein sequence ID" value="KAL2750378.1"/>
    <property type="molecule type" value="Genomic_DNA"/>
</dbReference>
<organism evidence="1 2">
    <name type="scientific">Vespula maculifrons</name>
    <name type="common">Eastern yellow jacket</name>
    <name type="synonym">Wasp</name>
    <dbReference type="NCBI Taxonomy" id="7453"/>
    <lineage>
        <taxon>Eukaryota</taxon>
        <taxon>Metazoa</taxon>
        <taxon>Ecdysozoa</taxon>
        <taxon>Arthropoda</taxon>
        <taxon>Hexapoda</taxon>
        <taxon>Insecta</taxon>
        <taxon>Pterygota</taxon>
        <taxon>Neoptera</taxon>
        <taxon>Endopterygota</taxon>
        <taxon>Hymenoptera</taxon>
        <taxon>Apocrita</taxon>
        <taxon>Aculeata</taxon>
        <taxon>Vespoidea</taxon>
        <taxon>Vespidae</taxon>
        <taxon>Vespinae</taxon>
        <taxon>Vespula</taxon>
    </lineage>
</organism>
<sequence length="111" mass="12644">MSTWNSSSKFQCEVSLASKISPQFYDCLFTPSNITASYEAYSRAIAEKPSDRCDRTSFLIITEMNSSIIGAMCIYLQKKIVIFRENVFKPTFIVTSCRNQPMSEDLKTLDL</sequence>
<keyword evidence="2" id="KW-1185">Reference proteome</keyword>
<evidence type="ECO:0000313" key="1">
    <source>
        <dbReference type="EMBL" id="KAL2750378.1"/>
    </source>
</evidence>
<accession>A0ABD2D1X4</accession>
<reference evidence="1 2" key="1">
    <citation type="journal article" date="2024" name="Ann. Entomol. Soc. Am.">
        <title>Genomic analyses of the southern and eastern yellowjacket wasps (Hymenoptera: Vespidae) reveal evolutionary signatures of social life.</title>
        <authorList>
            <person name="Catto M.A."/>
            <person name="Caine P.B."/>
            <person name="Orr S.E."/>
            <person name="Hunt B.G."/>
            <person name="Goodisman M.A.D."/>
        </authorList>
    </citation>
    <scope>NUCLEOTIDE SEQUENCE [LARGE SCALE GENOMIC DNA]</scope>
    <source>
        <strain evidence="1">232</strain>
        <tissue evidence="1">Head and thorax</tissue>
    </source>
</reference>
<dbReference type="AlphaFoldDB" id="A0ABD2D1X4"/>
<name>A0ABD2D1X4_VESMC</name>
<dbReference type="Proteomes" id="UP001607303">
    <property type="component" value="Unassembled WGS sequence"/>
</dbReference>
<gene>
    <name evidence="1" type="ORF">V1477_001363</name>
</gene>
<proteinExistence type="predicted"/>
<comment type="caution">
    <text evidence="1">The sequence shown here is derived from an EMBL/GenBank/DDBJ whole genome shotgun (WGS) entry which is preliminary data.</text>
</comment>
<protein>
    <submittedName>
        <fullName evidence="1">Uncharacterized protein</fullName>
    </submittedName>
</protein>